<dbReference type="Proteomes" id="UP001198057">
    <property type="component" value="Unassembled WGS sequence"/>
</dbReference>
<dbReference type="EMBL" id="JAHZQR010000004">
    <property type="protein sequence ID" value="MBZ2155773.1"/>
    <property type="molecule type" value="Genomic_DNA"/>
</dbReference>
<protein>
    <submittedName>
        <fullName evidence="1">Uncharacterized protein</fullName>
    </submittedName>
</protein>
<reference evidence="1" key="1">
    <citation type="submission" date="2021-07" db="EMBL/GenBank/DDBJ databases">
        <title>Occurrence of streptococci in the human mouth that bind to a non-human glycan.</title>
        <authorList>
            <person name="Cross B."/>
            <person name="Thamadilok S."/>
            <person name="Bensing B."/>
            <person name="Sasmal A."/>
            <person name="Khedri Z."/>
            <person name="Deng L."/>
            <person name="Yu H."/>
            <person name="Mehta A."/>
            <person name="Aluvathingal J."/>
            <person name="Nadendla S."/>
            <person name="Vickerman M."/>
            <person name="Chen X."/>
            <person name="Dewhirst F."/>
            <person name="Gill A."/>
            <person name="Lettrichova I."/>
            <person name="Diaz S."/>
            <person name="Gill S."/>
            <person name="Tettelin H."/>
            <person name="Iverson T."/>
            <person name="Sullam P."/>
            <person name="Varki A."/>
            <person name="Ruhl S."/>
        </authorList>
    </citation>
    <scope>NUCLEOTIDE SEQUENCE</scope>
    <source>
        <strain evidence="1">SK81</strain>
    </source>
</reference>
<proteinExistence type="predicted"/>
<evidence type="ECO:0000313" key="2">
    <source>
        <dbReference type="Proteomes" id="UP001198057"/>
    </source>
</evidence>
<gene>
    <name evidence="1" type="ORF">K1I51_03820</name>
</gene>
<name>A0AAP2P0Y7_STRAP</name>
<sequence>MKLMISAEDKKALRDFHYTLEFSGKTVLASVVLVSLAVLASRACSFKNKKNYCWHKK</sequence>
<dbReference type="RefSeq" id="WP_192875058.1">
    <property type="nucleotide sequence ID" value="NZ_JAHZQR010000004.1"/>
</dbReference>
<accession>A0AAP2P0Y7</accession>
<comment type="caution">
    <text evidence="1">The sequence shown here is derived from an EMBL/GenBank/DDBJ whole genome shotgun (WGS) entry which is preliminary data.</text>
</comment>
<dbReference type="AlphaFoldDB" id="A0AAP2P0Y7"/>
<evidence type="ECO:0000313" key="1">
    <source>
        <dbReference type="EMBL" id="MBZ2155773.1"/>
    </source>
</evidence>
<organism evidence="1 2">
    <name type="scientific">Streptococcus anginosus</name>
    <dbReference type="NCBI Taxonomy" id="1328"/>
    <lineage>
        <taxon>Bacteria</taxon>
        <taxon>Bacillati</taxon>
        <taxon>Bacillota</taxon>
        <taxon>Bacilli</taxon>
        <taxon>Lactobacillales</taxon>
        <taxon>Streptococcaceae</taxon>
        <taxon>Streptococcus</taxon>
        <taxon>Streptococcus anginosus group</taxon>
    </lineage>
</organism>